<evidence type="ECO:0000256" key="5">
    <source>
        <dbReference type="PROSITE-ProRule" id="PRU01331"/>
    </source>
</evidence>
<dbReference type="SUPFAM" id="SSF55931">
    <property type="entry name" value="Glutamine synthetase/guanido kinase"/>
    <property type="match status" value="1"/>
</dbReference>
<keyword evidence="4" id="KW-0067">ATP-binding</keyword>
<dbReference type="GO" id="GO:0006542">
    <property type="term" value="P:glutamine biosynthetic process"/>
    <property type="evidence" value="ECO:0007669"/>
    <property type="project" value="InterPro"/>
</dbReference>
<evidence type="ECO:0000256" key="2">
    <source>
        <dbReference type="ARBA" id="ARBA00022598"/>
    </source>
</evidence>
<dbReference type="Pfam" id="PF00120">
    <property type="entry name" value="Gln-synt_C"/>
    <property type="match status" value="1"/>
</dbReference>
<dbReference type="GO" id="GO:0006576">
    <property type="term" value="P:biogenic amine metabolic process"/>
    <property type="evidence" value="ECO:0007669"/>
    <property type="project" value="UniProtKB-ARBA"/>
</dbReference>
<keyword evidence="2" id="KW-0436">Ligase</keyword>
<evidence type="ECO:0000313" key="8">
    <source>
        <dbReference type="EMBL" id="MBY5958758.1"/>
    </source>
</evidence>
<dbReference type="InterPro" id="IPR014746">
    <property type="entry name" value="Gln_synth/guanido_kin_cat_dom"/>
</dbReference>
<proteinExistence type="inferred from homology"/>
<dbReference type="PROSITE" id="PS51987">
    <property type="entry name" value="GS_CATALYTIC"/>
    <property type="match status" value="1"/>
</dbReference>
<comment type="caution">
    <text evidence="8">The sequence shown here is derived from an EMBL/GenBank/DDBJ whole genome shotgun (WGS) entry which is preliminary data.</text>
</comment>
<comment type="similarity">
    <text evidence="1 5 6">Belongs to the glutamine synthetase family.</text>
</comment>
<dbReference type="InterPro" id="IPR008146">
    <property type="entry name" value="Gln_synth_cat_dom"/>
</dbReference>
<dbReference type="Gene3D" id="3.30.590.10">
    <property type="entry name" value="Glutamine synthetase/guanido kinase, catalytic domain"/>
    <property type="match status" value="1"/>
</dbReference>
<name>A0A953HVU1_9BACT</name>
<dbReference type="RefSeq" id="WP_222580297.1">
    <property type="nucleotide sequence ID" value="NZ_JAHVHU010000010.1"/>
</dbReference>
<evidence type="ECO:0000256" key="1">
    <source>
        <dbReference type="ARBA" id="ARBA00009897"/>
    </source>
</evidence>
<dbReference type="AlphaFoldDB" id="A0A953HVU1"/>
<dbReference type="Proteomes" id="UP000753961">
    <property type="component" value="Unassembled WGS sequence"/>
</dbReference>
<dbReference type="GO" id="GO:0042402">
    <property type="term" value="P:biogenic amine catabolic process"/>
    <property type="evidence" value="ECO:0007669"/>
    <property type="project" value="UniProtKB-ARBA"/>
</dbReference>
<reference evidence="8" key="1">
    <citation type="submission" date="2021-06" db="EMBL/GenBank/DDBJ databases">
        <title>44 bacteria genomes isolated from Dapeng, Shenzhen.</title>
        <authorList>
            <person name="Zheng W."/>
            <person name="Yu S."/>
            <person name="Huang Y."/>
        </authorList>
    </citation>
    <scope>NUCLEOTIDE SEQUENCE</scope>
    <source>
        <strain evidence="8">DP5N28-2</strain>
    </source>
</reference>
<dbReference type="GO" id="GO:0004356">
    <property type="term" value="F:glutamine synthetase activity"/>
    <property type="evidence" value="ECO:0007669"/>
    <property type="project" value="InterPro"/>
</dbReference>
<gene>
    <name evidence="8" type="ORF">KUV50_11470</name>
</gene>
<evidence type="ECO:0000259" key="7">
    <source>
        <dbReference type="PROSITE" id="PS51987"/>
    </source>
</evidence>
<dbReference type="InterPro" id="IPR036651">
    <property type="entry name" value="Gln_synt_N_sf"/>
</dbReference>
<dbReference type="EMBL" id="JAHVHU010000010">
    <property type="protein sequence ID" value="MBY5958758.1"/>
    <property type="molecule type" value="Genomic_DNA"/>
</dbReference>
<keyword evidence="9" id="KW-1185">Reference proteome</keyword>
<protein>
    <submittedName>
        <fullName evidence="8">Glutamine synthetase family protein</fullName>
    </submittedName>
</protein>
<dbReference type="SMART" id="SM01230">
    <property type="entry name" value="Gln-synt_C"/>
    <property type="match status" value="1"/>
</dbReference>
<sequence length="477" mass="54426">MALLVSHTWGTTSSFIKDRKVNKQHLSKNEIVNQIKNSRHTKIKVAVSDIDGIMRGKLMHQEKFFKVLDSEFGFCNVVFGWDMNDKSYDNVEVSGWHTGYPDQSCYLDSSTYRTIPWEDDLPFVLGEFCIENDSKFPVCPRSLLKRIEKSAHDAGYLPLFSQEFEWFNYQENAEDLYTKDFNHLHHLTSGMFGYSILKASEKSDFFHHLWEDLEKFGIPLEGLHTETGPGVYEAAIQYSAISEAADRAFLFKTACKEIGFKHDIIASFMAKPFQDLPGCSGHIHQSLWNSSGSENQFYDSNDVHHMSEVFKSYLAGQIHCLPHILPMYAPTINSFKRLVEGAWAPTTITWGVDNRTTAFRVIPGSQNSTRLESRVVGSDVNPYLAMAASLASGLYGIKNNLSLELTATAGNGYEDKGAGLLSKTLIEASDRMKESVIAAELFGEEFVNHFTKTREWEWREYCKYVTDWEKKRYFEII</sequence>
<feature type="domain" description="GS catalytic" evidence="7">
    <location>
        <begin position="140"/>
        <end position="477"/>
    </location>
</feature>
<dbReference type="SUPFAM" id="SSF54368">
    <property type="entry name" value="Glutamine synthetase, N-terminal domain"/>
    <property type="match status" value="1"/>
</dbReference>
<dbReference type="GO" id="GO:0005524">
    <property type="term" value="F:ATP binding"/>
    <property type="evidence" value="ECO:0007669"/>
    <property type="project" value="UniProtKB-KW"/>
</dbReference>
<evidence type="ECO:0000313" key="9">
    <source>
        <dbReference type="Proteomes" id="UP000753961"/>
    </source>
</evidence>
<organism evidence="8 9">
    <name type="scientific">Membranihabitans marinus</name>
    <dbReference type="NCBI Taxonomy" id="1227546"/>
    <lineage>
        <taxon>Bacteria</taxon>
        <taxon>Pseudomonadati</taxon>
        <taxon>Bacteroidota</taxon>
        <taxon>Saprospiria</taxon>
        <taxon>Saprospirales</taxon>
        <taxon>Saprospiraceae</taxon>
        <taxon>Membranihabitans</taxon>
    </lineage>
</organism>
<dbReference type="PANTHER" id="PTHR43785">
    <property type="entry name" value="GAMMA-GLUTAMYLPUTRESCINE SYNTHETASE"/>
    <property type="match status" value="1"/>
</dbReference>
<accession>A0A953HVU1</accession>
<dbReference type="FunFam" id="3.30.590.10:FF:000005">
    <property type="entry name" value="Probable glutamine synthetase"/>
    <property type="match status" value="1"/>
</dbReference>
<evidence type="ECO:0000256" key="4">
    <source>
        <dbReference type="ARBA" id="ARBA00022840"/>
    </source>
</evidence>
<keyword evidence="3" id="KW-0547">Nucleotide-binding</keyword>
<evidence type="ECO:0000256" key="6">
    <source>
        <dbReference type="RuleBase" id="RU000384"/>
    </source>
</evidence>
<dbReference type="PANTHER" id="PTHR43785:SF12">
    <property type="entry name" value="TYPE-1 GLUTAMINE SYNTHETASE 2"/>
    <property type="match status" value="1"/>
</dbReference>
<evidence type="ECO:0000256" key="3">
    <source>
        <dbReference type="ARBA" id="ARBA00022741"/>
    </source>
</evidence>
<dbReference type="Gene3D" id="3.10.20.70">
    <property type="entry name" value="Glutamine synthetase, N-terminal domain"/>
    <property type="match status" value="1"/>
</dbReference>